<dbReference type="CDD" id="cd12797">
    <property type="entry name" value="M23_peptidase"/>
    <property type="match status" value="1"/>
</dbReference>
<comment type="caution">
    <text evidence="3">The sequence shown here is derived from an EMBL/GenBank/DDBJ whole genome shotgun (WGS) entry which is preliminary data.</text>
</comment>
<dbReference type="InterPro" id="IPR050570">
    <property type="entry name" value="Cell_wall_metabolism_enzyme"/>
</dbReference>
<evidence type="ECO:0008006" key="5">
    <source>
        <dbReference type="Google" id="ProtNLM"/>
    </source>
</evidence>
<dbReference type="OrthoDB" id="5496837at2"/>
<evidence type="ECO:0000313" key="4">
    <source>
        <dbReference type="Proteomes" id="UP000295198"/>
    </source>
</evidence>
<evidence type="ECO:0000259" key="2">
    <source>
        <dbReference type="Pfam" id="PF03372"/>
    </source>
</evidence>
<dbReference type="PANTHER" id="PTHR21666">
    <property type="entry name" value="PEPTIDASE-RELATED"/>
    <property type="match status" value="1"/>
</dbReference>
<dbReference type="AlphaFoldDB" id="A0A4Q4ZJZ5"/>
<reference evidence="3 4" key="1">
    <citation type="submission" date="2019-01" db="EMBL/GenBank/DDBJ databases">
        <title>Nocardioides guangzhouensis sp. nov., an actinobacterium isolated from soil.</title>
        <authorList>
            <person name="Fu Y."/>
            <person name="Cai Y."/>
            <person name="Lin Z."/>
            <person name="Chen P."/>
        </authorList>
    </citation>
    <scope>NUCLEOTIDE SEQUENCE [LARGE SCALE GENOMIC DNA]</scope>
    <source>
        <strain evidence="3 4">130</strain>
    </source>
</reference>
<evidence type="ECO:0000313" key="3">
    <source>
        <dbReference type="EMBL" id="RYP88650.1"/>
    </source>
</evidence>
<accession>A0A4Q4ZJZ5</accession>
<sequence length="636" mass="68367">MSKPTFIAGLALVVGVVALVMPAVLMITSFTGGRSEVAGGCTETVEANAATRETFSTSQLANAQTVIAVGQGMNVPARGVLIALAAAHQESRFQNYANDGLGRDLEPEQAGVERSLSLPHDAVGSDHGSLGIFQQQWPWWGSIPDLMDPAASSRKFFMRLMSVRGWQEMSVTAAAQAVQRSAYPDAYADDEAIAASLMGRADLTSGSVEEASWTSGSEGGPCVEPATFSGRVVSPLPASARFTDQRNFGGSGQLWSRGHTGTDLSTACGTPVVAANDGVVSIETDQAWAGKWLVKVGVGEGRLHTWYAHMQSVSVVQGQRVRAGQKIGAVGSLGNSTGCHLHFEVHPQGGSIYEDDEDPSKWLEDHLSGDVAQVVNEAATGTEPLPDHLIASFNVLGHSHTKPGGNKPSWANSRQRMRWAVQLLDRYGVGVVGFQELEPPQRNAFLAFARDRYSVFSPHGETSNSIAWHRGRWAFVSGSSFTIPYFNGQKRHMPMVRLRDVLTGLDSIFLNVHNPADTKRFPAQARFRREAVRREVAIVRSLDARYSVLIFITGDFNERHDLYCAMTAGGRLSAAAGGSDSSTCRPPKYEGIDWIFGTNAAWRAHGVLKRGIAGKVTDHPLVLAQVATPMATGGDR</sequence>
<dbReference type="Gene3D" id="3.60.10.10">
    <property type="entry name" value="Endonuclease/exonuclease/phosphatase"/>
    <property type="match status" value="1"/>
</dbReference>
<gene>
    <name evidence="3" type="ORF">EKO23_01810</name>
</gene>
<evidence type="ECO:0000259" key="1">
    <source>
        <dbReference type="Pfam" id="PF01551"/>
    </source>
</evidence>
<feature type="domain" description="Endonuclease/exonuclease/phosphatase" evidence="2">
    <location>
        <begin position="391"/>
        <end position="619"/>
    </location>
</feature>
<dbReference type="GO" id="GO:0004222">
    <property type="term" value="F:metalloendopeptidase activity"/>
    <property type="evidence" value="ECO:0007669"/>
    <property type="project" value="TreeGrafter"/>
</dbReference>
<dbReference type="SUPFAM" id="SSF56219">
    <property type="entry name" value="DNase I-like"/>
    <property type="match status" value="1"/>
</dbReference>
<dbReference type="SUPFAM" id="SSF51261">
    <property type="entry name" value="Duplicated hybrid motif"/>
    <property type="match status" value="1"/>
</dbReference>
<dbReference type="Gene3D" id="2.70.70.10">
    <property type="entry name" value="Glucose Permease (Domain IIA)"/>
    <property type="match status" value="1"/>
</dbReference>
<dbReference type="InterPro" id="IPR005135">
    <property type="entry name" value="Endo/exonuclease/phosphatase"/>
</dbReference>
<organism evidence="3 4">
    <name type="scientific">Nocardioides guangzhouensis</name>
    <dbReference type="NCBI Taxonomy" id="2497878"/>
    <lineage>
        <taxon>Bacteria</taxon>
        <taxon>Bacillati</taxon>
        <taxon>Actinomycetota</taxon>
        <taxon>Actinomycetes</taxon>
        <taxon>Propionibacteriales</taxon>
        <taxon>Nocardioidaceae</taxon>
        <taxon>Nocardioides</taxon>
    </lineage>
</organism>
<name>A0A4Q4ZJZ5_9ACTN</name>
<protein>
    <recommendedName>
        <fullName evidence="5">M23 family metallopeptidase</fullName>
    </recommendedName>
</protein>
<dbReference type="InterPro" id="IPR011055">
    <property type="entry name" value="Dup_hybrid_motif"/>
</dbReference>
<keyword evidence="4" id="KW-1185">Reference proteome</keyword>
<dbReference type="InterPro" id="IPR036691">
    <property type="entry name" value="Endo/exonu/phosph_ase_sf"/>
</dbReference>
<dbReference type="Proteomes" id="UP000295198">
    <property type="component" value="Unassembled WGS sequence"/>
</dbReference>
<dbReference type="RefSeq" id="WP_134713480.1">
    <property type="nucleotide sequence ID" value="NZ_SDKM01000002.1"/>
</dbReference>
<dbReference type="PANTHER" id="PTHR21666:SF270">
    <property type="entry name" value="MUREIN HYDROLASE ACTIVATOR ENVC"/>
    <property type="match status" value="1"/>
</dbReference>
<proteinExistence type="predicted"/>
<dbReference type="Pfam" id="PF01551">
    <property type="entry name" value="Peptidase_M23"/>
    <property type="match status" value="1"/>
</dbReference>
<dbReference type="EMBL" id="SDKM01000002">
    <property type="protein sequence ID" value="RYP88650.1"/>
    <property type="molecule type" value="Genomic_DNA"/>
</dbReference>
<dbReference type="InterPro" id="IPR016047">
    <property type="entry name" value="M23ase_b-sheet_dom"/>
</dbReference>
<feature type="domain" description="M23ase beta-sheet core" evidence="1">
    <location>
        <begin position="258"/>
        <end position="350"/>
    </location>
</feature>
<dbReference type="Pfam" id="PF03372">
    <property type="entry name" value="Exo_endo_phos"/>
    <property type="match status" value="1"/>
</dbReference>